<evidence type="ECO:0000313" key="5">
    <source>
        <dbReference type="Proteomes" id="UP000663760"/>
    </source>
</evidence>
<feature type="transmembrane region" description="Helical" evidence="2">
    <location>
        <begin position="214"/>
        <end position="233"/>
    </location>
</feature>
<feature type="compositionally biased region" description="Basic residues" evidence="1">
    <location>
        <begin position="48"/>
        <end position="57"/>
    </location>
</feature>
<feature type="compositionally biased region" description="Pro residues" evidence="1">
    <location>
        <begin position="96"/>
        <end position="105"/>
    </location>
</feature>
<feature type="compositionally biased region" description="Basic and acidic residues" evidence="1">
    <location>
        <begin position="108"/>
        <end position="118"/>
    </location>
</feature>
<sequence length="243" mass="25927">MEGAAVEGKRKKTALRAEGGVGGLALRHGAIAAAAAVGVALVAVAATRNRKKKKAQRPSKDEDGGTDAPGGAGEETAMGEEREPRSLPLVSQGSPPSRPPLPPPAENHLPRSKDEHPPDYPTPEKIIEEERGRQVGEEEELADLPKTIEVVEEALEEIPSAEEEEETEISPEEAVKASWPPAEIAAVQEETSTKKSGGSGLVAILVSWKNSRNLLFWLSLFFVAVAATLLYEFNLHLPQSSPL</sequence>
<protein>
    <submittedName>
        <fullName evidence="4">Uncharacterized protein</fullName>
    </submittedName>
</protein>
<feature type="region of interest" description="Disordered" evidence="1">
    <location>
        <begin position="46"/>
        <end position="139"/>
    </location>
</feature>
<feature type="compositionally biased region" description="Acidic residues" evidence="1">
    <location>
        <begin position="157"/>
        <end position="171"/>
    </location>
</feature>
<evidence type="ECO:0000313" key="4">
    <source>
        <dbReference type="EMBL" id="CAA7406070.1"/>
    </source>
</evidence>
<keyword evidence="2" id="KW-1133">Transmembrane helix</keyword>
<dbReference type="Proteomes" id="UP000663760">
    <property type="component" value="Chromosome 12"/>
</dbReference>
<keyword evidence="5" id="KW-1185">Reference proteome</keyword>
<feature type="region of interest" description="Disordered" evidence="1">
    <location>
        <begin position="157"/>
        <end position="176"/>
    </location>
</feature>
<feature type="compositionally biased region" description="Basic and acidic residues" evidence="1">
    <location>
        <begin position="125"/>
        <end position="136"/>
    </location>
</feature>
<reference evidence="4" key="1">
    <citation type="submission" date="2020-02" db="EMBL/GenBank/DDBJ databases">
        <authorList>
            <person name="Scholz U."/>
            <person name="Mascher M."/>
            <person name="Fiebig A."/>
        </authorList>
    </citation>
    <scope>NUCLEOTIDE SEQUENCE</scope>
</reference>
<name>A0A7I8L859_SPIIN</name>
<keyword evidence="2" id="KW-0472">Membrane</keyword>
<organism evidence="4 5">
    <name type="scientific">Spirodela intermedia</name>
    <name type="common">Intermediate duckweed</name>
    <dbReference type="NCBI Taxonomy" id="51605"/>
    <lineage>
        <taxon>Eukaryota</taxon>
        <taxon>Viridiplantae</taxon>
        <taxon>Streptophyta</taxon>
        <taxon>Embryophyta</taxon>
        <taxon>Tracheophyta</taxon>
        <taxon>Spermatophyta</taxon>
        <taxon>Magnoliopsida</taxon>
        <taxon>Liliopsida</taxon>
        <taxon>Araceae</taxon>
        <taxon>Lemnoideae</taxon>
        <taxon>Spirodela</taxon>
    </lineage>
</organism>
<keyword evidence="2" id="KW-0812">Transmembrane</keyword>
<dbReference type="AlphaFoldDB" id="A0A7I8L859"/>
<dbReference type="EMBL" id="LR746275">
    <property type="protein sequence ID" value="CAA7406070.1"/>
    <property type="molecule type" value="Genomic_DNA"/>
</dbReference>
<evidence type="ECO:0000313" key="3">
    <source>
        <dbReference type="EMBL" id="CAA2629877.1"/>
    </source>
</evidence>
<gene>
    <name evidence="3" type="ORF">SI7747_12015515</name>
    <name evidence="4" type="ORF">SI8410_12016748</name>
</gene>
<evidence type="ECO:0000256" key="1">
    <source>
        <dbReference type="SAM" id="MobiDB-lite"/>
    </source>
</evidence>
<proteinExistence type="predicted"/>
<accession>A0A7I8L859</accession>
<dbReference type="EMBL" id="LR743599">
    <property type="protein sequence ID" value="CAA2629877.1"/>
    <property type="molecule type" value="Genomic_DNA"/>
</dbReference>
<evidence type="ECO:0000256" key="2">
    <source>
        <dbReference type="SAM" id="Phobius"/>
    </source>
</evidence>
<feature type="transmembrane region" description="Helical" evidence="2">
    <location>
        <begin position="25"/>
        <end position="47"/>
    </location>
</feature>